<organism evidence="4 5">
    <name type="scientific">Hallerella succinigenes</name>
    <dbReference type="NCBI Taxonomy" id="1896222"/>
    <lineage>
        <taxon>Bacteria</taxon>
        <taxon>Pseudomonadati</taxon>
        <taxon>Fibrobacterota</taxon>
        <taxon>Fibrobacteria</taxon>
        <taxon>Fibrobacterales</taxon>
        <taxon>Fibrobacteraceae</taxon>
        <taxon>Hallerella</taxon>
    </lineage>
</organism>
<evidence type="ECO:0000313" key="5">
    <source>
        <dbReference type="Proteomes" id="UP000231134"/>
    </source>
</evidence>
<keyword evidence="5" id="KW-1185">Reference proteome</keyword>
<dbReference type="Pfam" id="PF09603">
    <property type="entry name" value="Fib_succ_major"/>
    <property type="match status" value="1"/>
</dbReference>
<dbReference type="Proteomes" id="UP000231134">
    <property type="component" value="Unassembled WGS sequence"/>
</dbReference>
<dbReference type="RefSeq" id="WP_241899403.1">
    <property type="nucleotide sequence ID" value="NZ_PGEX01000001.1"/>
</dbReference>
<feature type="signal peptide" evidence="2">
    <location>
        <begin position="1"/>
        <end position="20"/>
    </location>
</feature>
<dbReference type="EMBL" id="PGEX01000001">
    <property type="protein sequence ID" value="PJJ40429.1"/>
    <property type="molecule type" value="Genomic_DNA"/>
</dbReference>
<evidence type="ECO:0000256" key="2">
    <source>
        <dbReference type="SAM" id="SignalP"/>
    </source>
</evidence>
<name>A0A2M9A410_9BACT</name>
<dbReference type="InterPro" id="IPR011871">
    <property type="entry name" value="Fib_succ_major"/>
</dbReference>
<evidence type="ECO:0000259" key="3">
    <source>
        <dbReference type="Pfam" id="PF09603"/>
    </source>
</evidence>
<dbReference type="AlphaFoldDB" id="A0A2M9A410"/>
<proteinExistence type="predicted"/>
<evidence type="ECO:0000256" key="1">
    <source>
        <dbReference type="SAM" id="MobiDB-lite"/>
    </source>
</evidence>
<gene>
    <name evidence="4" type="ORF">BGX16_0350</name>
</gene>
<protein>
    <submittedName>
        <fullName evidence="4">Uncharacterized protein (TIGR02145 family)</fullName>
    </submittedName>
</protein>
<feature type="domain" description="Fibrobacter succinogenes major paralogous" evidence="3">
    <location>
        <begin position="339"/>
        <end position="531"/>
    </location>
</feature>
<comment type="caution">
    <text evidence="4">The sequence shown here is derived from an EMBL/GenBank/DDBJ whole genome shotgun (WGS) entry which is preliminary data.</text>
</comment>
<feature type="region of interest" description="Disordered" evidence="1">
    <location>
        <begin position="128"/>
        <end position="147"/>
    </location>
</feature>
<evidence type="ECO:0000313" key="4">
    <source>
        <dbReference type="EMBL" id="PJJ40429.1"/>
    </source>
</evidence>
<reference evidence="4 5" key="1">
    <citation type="submission" date="2017-11" db="EMBL/GenBank/DDBJ databases">
        <title>Animal gut microbial communities from fecal samples from Wisconsin, USA.</title>
        <authorList>
            <person name="Neumann A."/>
        </authorList>
    </citation>
    <scope>NUCLEOTIDE SEQUENCE [LARGE SCALE GENOMIC DNA]</scope>
    <source>
        <strain evidence="4 5">UWS3</strain>
    </source>
</reference>
<sequence length="534" mass="56893">MKKSLPVVLTVAFMALIVACGDENTTNVTNVTETSGIDVVAAGDSLPACGEENVGEIVFAEDSAQVYYCADGKWTTLKGEQGEAGKDGTDGEVGSDGKGCIAEAIDNGYKILCGGDSIGVLLNGEQGEKGEQGEQGIQGEKGEQGEKGLDGASCTAVALEDNSGFNVICGGDTIGVLKNGEKGEAGENGSGCEIADQGDGVVEVTCGEGENASTTTLYKAMCGAAAYDPAKKFCIDGATYDLCDSKSYDLATQFCAADSIYELCGTESYDPATQMCLDNQIVLVCSDSLDGEKITVNGTSYQCWEQKWIEEKANWQYLNPAISYGMFTDSRDGQVYKTVTVGTQTWMAENLNYDYNEGTAKSYCYNDKPDSCAKYGRLYLWSAAMDSAGVFSDGGKGCGYDVECNATEPVRGVCPEGWHLPSKEEWSVLFEAVGGEDVAGTKLKSTSGWDYDDHGGKTGNGTDESGFSVLPAGLLGPGNYYYAGESANIWSSTERSSGNAYRWYFHYGNESVLLNYYDDFKDFGYSVRCLRDSD</sequence>
<feature type="chain" id="PRO_5014754057" evidence="2">
    <location>
        <begin position="21"/>
        <end position="534"/>
    </location>
</feature>
<dbReference type="Gene3D" id="1.20.5.320">
    <property type="entry name" value="6-Phosphogluconate Dehydrogenase, domain 3"/>
    <property type="match status" value="1"/>
</dbReference>
<keyword evidence="2" id="KW-0732">Signal</keyword>
<dbReference type="NCBIfam" id="TIGR02145">
    <property type="entry name" value="Fib_succ_major"/>
    <property type="match status" value="1"/>
</dbReference>
<accession>A0A2M9A410</accession>
<dbReference type="PROSITE" id="PS51257">
    <property type="entry name" value="PROKAR_LIPOPROTEIN"/>
    <property type="match status" value="1"/>
</dbReference>